<dbReference type="Gene3D" id="1.20.930.20">
    <property type="entry name" value="Adaptor protein Cbl, N-terminal domain"/>
    <property type="match status" value="1"/>
</dbReference>
<dbReference type="InterPro" id="IPR059179">
    <property type="entry name" value="MLKL-like_MCAfunc"/>
</dbReference>
<evidence type="ECO:0000256" key="1">
    <source>
        <dbReference type="ARBA" id="ARBA00022737"/>
    </source>
</evidence>
<protein>
    <submittedName>
        <fullName evidence="3">Multiple ankyrin repeats single kh domain</fullName>
    </submittedName>
</protein>
<dbReference type="InterPro" id="IPR056884">
    <property type="entry name" value="NPHP3-like_N"/>
</dbReference>
<dbReference type="AlphaFoldDB" id="A0A8H6Y728"/>
<keyword evidence="1" id="KW-0677">Repeat</keyword>
<dbReference type="CDD" id="cd21037">
    <property type="entry name" value="MLKL_NTD"/>
    <property type="match status" value="1"/>
</dbReference>
<dbReference type="GO" id="GO:0007166">
    <property type="term" value="P:cell surface receptor signaling pathway"/>
    <property type="evidence" value="ECO:0007669"/>
    <property type="project" value="InterPro"/>
</dbReference>
<comment type="caution">
    <text evidence="3">The sequence shown here is derived from an EMBL/GenBank/DDBJ whole genome shotgun (WGS) entry which is preliminary data.</text>
</comment>
<evidence type="ECO:0000259" key="2">
    <source>
        <dbReference type="Pfam" id="PF24883"/>
    </source>
</evidence>
<organism evidence="3 4">
    <name type="scientific">Mycena sanguinolenta</name>
    <dbReference type="NCBI Taxonomy" id="230812"/>
    <lineage>
        <taxon>Eukaryota</taxon>
        <taxon>Fungi</taxon>
        <taxon>Dikarya</taxon>
        <taxon>Basidiomycota</taxon>
        <taxon>Agaricomycotina</taxon>
        <taxon>Agaricomycetes</taxon>
        <taxon>Agaricomycetidae</taxon>
        <taxon>Agaricales</taxon>
        <taxon>Marasmiineae</taxon>
        <taxon>Mycenaceae</taxon>
        <taxon>Mycena</taxon>
    </lineage>
</organism>
<dbReference type="InterPro" id="IPR036537">
    <property type="entry name" value="Adaptor_Cbl_N_dom_sf"/>
</dbReference>
<dbReference type="Proteomes" id="UP000623467">
    <property type="component" value="Unassembled WGS sequence"/>
</dbReference>
<dbReference type="PANTHER" id="PTHR10039:SF16">
    <property type="entry name" value="GPI INOSITOL-DEACYLASE"/>
    <property type="match status" value="1"/>
</dbReference>
<keyword evidence="4" id="KW-1185">Reference proteome</keyword>
<name>A0A8H6Y728_9AGAR</name>
<proteinExistence type="predicted"/>
<dbReference type="Pfam" id="PF24883">
    <property type="entry name" value="NPHP3_N"/>
    <property type="match status" value="1"/>
</dbReference>
<evidence type="ECO:0000313" key="4">
    <source>
        <dbReference type="Proteomes" id="UP000623467"/>
    </source>
</evidence>
<evidence type="ECO:0000313" key="3">
    <source>
        <dbReference type="EMBL" id="KAF7353386.1"/>
    </source>
</evidence>
<dbReference type="EMBL" id="JACAZH010000012">
    <property type="protein sequence ID" value="KAF7353386.1"/>
    <property type="molecule type" value="Genomic_DNA"/>
</dbReference>
<dbReference type="OrthoDB" id="3049650at2759"/>
<gene>
    <name evidence="3" type="ORF">MSAN_01527400</name>
</gene>
<feature type="domain" description="Nephrocystin 3-like N-terminal" evidence="2">
    <location>
        <begin position="208"/>
        <end position="244"/>
    </location>
</feature>
<dbReference type="PANTHER" id="PTHR10039">
    <property type="entry name" value="AMELOGENIN"/>
    <property type="match status" value="1"/>
</dbReference>
<reference evidence="3" key="1">
    <citation type="submission" date="2020-05" db="EMBL/GenBank/DDBJ databases">
        <title>Mycena genomes resolve the evolution of fungal bioluminescence.</title>
        <authorList>
            <person name="Tsai I.J."/>
        </authorList>
    </citation>
    <scope>NUCLEOTIDE SEQUENCE</scope>
    <source>
        <strain evidence="3">160909Yilan</strain>
    </source>
</reference>
<sequence>MTTPHSTSRSKTRKAVYNAASTLDNALGILKTLSALTATVPYLNITTAIFKNLIEIREAMKSNKERASALFHNIEIITQFITEGLLGLDHTQRGTAVDALKGDLERYNSILADTVQILNEWTSQSRVRRVLRSCDFPSIADNLEKKIDTFRDAFSVARLTALSQGQHEMNAMLTTLIGSDTRTKIDKWLKPADVGMSYQDALNKKHPGTGKWLLENSLAFREWIYAPMSFLWLYGISGSGKTILRYHFYLLYLSLLTSHM</sequence>
<accession>A0A8H6Y728</accession>